<evidence type="ECO:0000313" key="3">
    <source>
        <dbReference type="EMBL" id="CAL6062095.1"/>
    </source>
</evidence>
<dbReference type="SUPFAM" id="SSF52075">
    <property type="entry name" value="Outer arm dynein light chain 1"/>
    <property type="match status" value="2"/>
</dbReference>
<dbReference type="EMBL" id="CAXDID020000238">
    <property type="protein sequence ID" value="CAL6062095.1"/>
    <property type="molecule type" value="Genomic_DNA"/>
</dbReference>
<sequence length="1192" mass="137139">MEEQIVDNEKFYCVRSDTNLADKQIDSIANLKVNQLYYPSISQIPVHITKLIASGCCLQEISGVRFMKNLSYLDISNNFIKNISDLQYLQNLQYLNMTNNKIIFSQPLSALPMLQQLLLASNMIHDFDALAKNPNFKINWICPQNVAQIRNFMDYLGPSSTIEQATMLMTQTISRRDQSPYYDLIILKYAPLVINKTLVIHNDQELRSIQFTDLMNIETLFVLECHNLSFEQVPLKIKKLAVNMCYIENINGLENMKSIVELSLRGNRISEIGVLSKMNQLQKLDMAQNSLESISGIEQQVNLIEIDLSENSLSNISSLMSMKQLRSVNLSKNKITIAEELESLTNLITLNISYNNLKSINFVKRMTKLVQFNASYNQIKSIDNIKDLTILVDLRLDGNMIELFSVFDYLPNQKAAWYTSEQNVHESDKTRMIVKECLKSPIGTNFRFQDNIDLKQFKFIDALKSQELTITNCPNISFENCPRIPIKLKINKCELQSVTGIFEMQQIVELDLGFNNIRHINELENLINLQVLNLQNNDIYRINALGNLKKLKNVNLTNNKVIFSKPLNQMKGKLLIDNNLITDNELEQKNQNKPQLVDYQNFIGPNSTEDQVKELSNIIPCDEKYNLRMNQKYTQSQANNALQIQNDQTLIDFGFTCEMKIHTLNIQNCLNVKLTIQNALKYLKTDNSGALINYPDVVLLKTPNQITSLTINDCRLTNIVGIENMKQLQYINLKDNQIILIEQLKYLTNLKQVIIDNNYIQDIEYLANQDWVCEQKVPTDTNLQAYLTDTNSTLTLGAFKAQIAQKKVNSDQLLALLLKYDTDMPNKYQPQISDKKLEIFSDTGIKDIKFMDKISVQCLILNKCNNFSFRKAPTQILYLTLNDCNISDLEGLQQFQQLKKLELIKNTQIQSVKEVFTLKNLLSLTISNTKLTNLVGIESLSKLKYIDLRDNCIVSVEPLKPLQNIQQLLLDNNQILDLEHLTAMKNYISDWIYYQNENEDAVLNRYILDTNQKLSLQELKTIFEVKKRRTSELIRNYPAAYDAKMKAKYQSKVSSSSYGPFLYIDSDQELLDLRFVSELGVTHLDLFGCYNAHTLRVPANLRAFELYGSDLKTAKGVEKLVGLEYLLLLQTQIVELNIRGLDKLKDLNVGYNKIRDLSGAEYLKAKGCCQEGYDIDRQTEPTLKEINEARLW</sequence>
<keyword evidence="2" id="KW-0677">Repeat</keyword>
<dbReference type="InterPro" id="IPR003591">
    <property type="entry name" value="Leu-rich_rpt_typical-subtyp"/>
</dbReference>
<dbReference type="Gene3D" id="3.80.10.10">
    <property type="entry name" value="Ribonuclease Inhibitor"/>
    <property type="match status" value="6"/>
</dbReference>
<dbReference type="SMART" id="SM00369">
    <property type="entry name" value="LRR_TYP"/>
    <property type="match status" value="10"/>
</dbReference>
<organism evidence="3 4">
    <name type="scientific">Hexamita inflata</name>
    <dbReference type="NCBI Taxonomy" id="28002"/>
    <lineage>
        <taxon>Eukaryota</taxon>
        <taxon>Metamonada</taxon>
        <taxon>Diplomonadida</taxon>
        <taxon>Hexamitidae</taxon>
        <taxon>Hexamitinae</taxon>
        <taxon>Hexamita</taxon>
    </lineage>
</organism>
<accession>A0ABP1KIX4</accession>
<dbReference type="InterPro" id="IPR050836">
    <property type="entry name" value="SDS22/Internalin_LRR"/>
</dbReference>
<dbReference type="PROSITE" id="PS51450">
    <property type="entry name" value="LRR"/>
    <property type="match status" value="14"/>
</dbReference>
<evidence type="ECO:0000313" key="4">
    <source>
        <dbReference type="Proteomes" id="UP001642409"/>
    </source>
</evidence>
<dbReference type="PANTHER" id="PTHR46652">
    <property type="entry name" value="LEUCINE-RICH REPEAT AND IQ DOMAIN-CONTAINING PROTEIN 1-RELATED"/>
    <property type="match status" value="1"/>
</dbReference>
<name>A0ABP1KIX4_9EUKA</name>
<keyword evidence="1" id="KW-0433">Leucine-rich repeat</keyword>
<gene>
    <name evidence="3" type="ORF">HINF_LOCUS50022</name>
</gene>
<dbReference type="SUPFAM" id="SSF52058">
    <property type="entry name" value="L domain-like"/>
    <property type="match status" value="2"/>
</dbReference>
<dbReference type="InterPro" id="IPR001611">
    <property type="entry name" value="Leu-rich_rpt"/>
</dbReference>
<dbReference type="InterPro" id="IPR032675">
    <property type="entry name" value="LRR_dom_sf"/>
</dbReference>
<proteinExistence type="predicted"/>
<evidence type="ECO:0000256" key="1">
    <source>
        <dbReference type="ARBA" id="ARBA00022614"/>
    </source>
</evidence>
<dbReference type="SMART" id="SM00365">
    <property type="entry name" value="LRR_SD22"/>
    <property type="match status" value="10"/>
</dbReference>
<comment type="caution">
    <text evidence="3">The sequence shown here is derived from an EMBL/GenBank/DDBJ whole genome shotgun (WGS) entry which is preliminary data.</text>
</comment>
<evidence type="ECO:0000256" key="2">
    <source>
        <dbReference type="ARBA" id="ARBA00022737"/>
    </source>
</evidence>
<keyword evidence="4" id="KW-1185">Reference proteome</keyword>
<reference evidence="3 4" key="1">
    <citation type="submission" date="2024-07" db="EMBL/GenBank/DDBJ databases">
        <authorList>
            <person name="Akdeniz Z."/>
        </authorList>
    </citation>
    <scope>NUCLEOTIDE SEQUENCE [LARGE SCALE GENOMIC DNA]</scope>
</reference>
<dbReference type="Proteomes" id="UP001642409">
    <property type="component" value="Unassembled WGS sequence"/>
</dbReference>
<dbReference type="PANTHER" id="PTHR46652:SF3">
    <property type="entry name" value="LEUCINE-RICH REPEAT-CONTAINING PROTEIN 9"/>
    <property type="match status" value="1"/>
</dbReference>
<protein>
    <submittedName>
        <fullName evidence="3">Leucine-rich_repeat domain-containing protein</fullName>
    </submittedName>
</protein>